<dbReference type="InterPro" id="IPR022742">
    <property type="entry name" value="Hydrolase_4"/>
</dbReference>
<name>A0A0F9I0Y0_9ZZZZ</name>
<accession>A0A0F9I0Y0</accession>
<evidence type="ECO:0000259" key="1">
    <source>
        <dbReference type="Pfam" id="PF12146"/>
    </source>
</evidence>
<feature type="domain" description="Serine aminopeptidase S33" evidence="1">
    <location>
        <begin position="26"/>
        <end position="260"/>
    </location>
</feature>
<reference evidence="2" key="1">
    <citation type="journal article" date="2015" name="Nature">
        <title>Complex archaea that bridge the gap between prokaryotes and eukaryotes.</title>
        <authorList>
            <person name="Spang A."/>
            <person name="Saw J.H."/>
            <person name="Jorgensen S.L."/>
            <person name="Zaremba-Niedzwiedzka K."/>
            <person name="Martijn J."/>
            <person name="Lind A.E."/>
            <person name="van Eijk R."/>
            <person name="Schleper C."/>
            <person name="Guy L."/>
            <person name="Ettema T.J."/>
        </authorList>
    </citation>
    <scope>NUCLEOTIDE SEQUENCE</scope>
</reference>
<proteinExistence type="predicted"/>
<comment type="caution">
    <text evidence="2">The sequence shown here is derived from an EMBL/GenBank/DDBJ whole genome shotgun (WGS) entry which is preliminary data.</text>
</comment>
<dbReference type="PANTHER" id="PTHR11614">
    <property type="entry name" value="PHOSPHOLIPASE-RELATED"/>
    <property type="match status" value="1"/>
</dbReference>
<dbReference type="SUPFAM" id="SSF53474">
    <property type="entry name" value="alpha/beta-Hydrolases"/>
    <property type="match status" value="1"/>
</dbReference>
<dbReference type="AlphaFoldDB" id="A0A0F9I0Y0"/>
<gene>
    <name evidence="2" type="ORF">LCGC14_1638360</name>
</gene>
<dbReference type="InterPro" id="IPR029058">
    <property type="entry name" value="AB_hydrolase_fold"/>
</dbReference>
<dbReference type="InterPro" id="IPR051044">
    <property type="entry name" value="MAG_DAG_Lipase"/>
</dbReference>
<protein>
    <recommendedName>
        <fullName evidence="1">Serine aminopeptidase S33 domain-containing protein</fullName>
    </recommendedName>
</protein>
<sequence length="279" mass="31505">MNHIEGEFEGVNDTMLYYQAWLPENDPKALIIGVHGFASHSGRLINVVNALIPLDFGFYANDHRGHGKSGGKRNFVKDMDEYVEDERNFYEVVKKKHSNLPIFMLGHSMGLAITFYFAQKYSRDLKGIIVSGPGTKYGGDKVPKIKKKLGKGMSKVAPKFSASTGLDPNLISRDPEVVKAYINDPLVHYKKTTIRQASSMFESFENLPDIIGDIKCPILVQKGLADEIITGYDELKSSLNPNDVTFREYEGLYHEIYNELNKDREKVLGDLSDWLVNHL</sequence>
<dbReference type="Pfam" id="PF12146">
    <property type="entry name" value="Hydrolase_4"/>
    <property type="match status" value="1"/>
</dbReference>
<evidence type="ECO:0000313" key="2">
    <source>
        <dbReference type="EMBL" id="KKM21147.1"/>
    </source>
</evidence>
<organism evidence="2">
    <name type="scientific">marine sediment metagenome</name>
    <dbReference type="NCBI Taxonomy" id="412755"/>
    <lineage>
        <taxon>unclassified sequences</taxon>
        <taxon>metagenomes</taxon>
        <taxon>ecological metagenomes</taxon>
    </lineage>
</organism>
<dbReference type="Gene3D" id="3.40.50.1820">
    <property type="entry name" value="alpha/beta hydrolase"/>
    <property type="match status" value="1"/>
</dbReference>
<dbReference type="EMBL" id="LAZR01013614">
    <property type="protein sequence ID" value="KKM21147.1"/>
    <property type="molecule type" value="Genomic_DNA"/>
</dbReference>